<evidence type="ECO:0000256" key="1">
    <source>
        <dbReference type="ARBA" id="ARBA00004127"/>
    </source>
</evidence>
<evidence type="ECO:0000256" key="2">
    <source>
        <dbReference type="ARBA" id="ARBA00022692"/>
    </source>
</evidence>
<comment type="subcellular location">
    <subcellularLocation>
        <location evidence="1">Endomembrane system</location>
        <topology evidence="1">Multi-pass membrane protein</topology>
    </subcellularLocation>
</comment>
<dbReference type="PANTHER" id="PTHR12479:SF10">
    <property type="entry name" value="LYSOSOMAL-ASSOCIATED TRANSMEMBRANE PROTEIN"/>
    <property type="match status" value="1"/>
</dbReference>
<evidence type="ECO:0000313" key="8">
    <source>
        <dbReference type="Proteomes" id="UP001642540"/>
    </source>
</evidence>
<feature type="compositionally biased region" description="Polar residues" evidence="5">
    <location>
        <begin position="342"/>
        <end position="352"/>
    </location>
</feature>
<feature type="transmembrane region" description="Helical" evidence="6">
    <location>
        <begin position="116"/>
        <end position="138"/>
    </location>
</feature>
<reference evidence="7 8" key="1">
    <citation type="submission" date="2024-08" db="EMBL/GenBank/DDBJ databases">
        <authorList>
            <person name="Cucini C."/>
            <person name="Frati F."/>
        </authorList>
    </citation>
    <scope>NUCLEOTIDE SEQUENCE [LARGE SCALE GENOMIC DNA]</scope>
</reference>
<keyword evidence="2 6" id="KW-0812">Transmembrane</keyword>
<evidence type="ECO:0000256" key="6">
    <source>
        <dbReference type="SAM" id="Phobius"/>
    </source>
</evidence>
<feature type="region of interest" description="Disordered" evidence="5">
    <location>
        <begin position="60"/>
        <end position="82"/>
    </location>
</feature>
<dbReference type="Proteomes" id="UP001642540">
    <property type="component" value="Unassembled WGS sequence"/>
</dbReference>
<evidence type="ECO:0000256" key="4">
    <source>
        <dbReference type="ARBA" id="ARBA00023136"/>
    </source>
</evidence>
<feature type="region of interest" description="Disordered" evidence="5">
    <location>
        <begin position="316"/>
        <end position="358"/>
    </location>
</feature>
<feature type="transmembrane region" description="Helical" evidence="6">
    <location>
        <begin position="24"/>
        <end position="42"/>
    </location>
</feature>
<dbReference type="PANTHER" id="PTHR12479">
    <property type="entry name" value="LYSOSOMAL-ASSOCIATED TRANSMEMBRANE PROTEIN"/>
    <property type="match status" value="1"/>
</dbReference>
<proteinExistence type="predicted"/>
<keyword evidence="8" id="KW-1185">Reference proteome</keyword>
<name>A0ABP1PWR4_9HEXA</name>
<dbReference type="EMBL" id="CAXLJM020000012">
    <property type="protein sequence ID" value="CAL8076660.1"/>
    <property type="molecule type" value="Genomic_DNA"/>
</dbReference>
<evidence type="ECO:0000256" key="3">
    <source>
        <dbReference type="ARBA" id="ARBA00022989"/>
    </source>
</evidence>
<organism evidence="7 8">
    <name type="scientific">Orchesella dallaii</name>
    <dbReference type="NCBI Taxonomy" id="48710"/>
    <lineage>
        <taxon>Eukaryota</taxon>
        <taxon>Metazoa</taxon>
        <taxon>Ecdysozoa</taxon>
        <taxon>Arthropoda</taxon>
        <taxon>Hexapoda</taxon>
        <taxon>Collembola</taxon>
        <taxon>Entomobryomorpha</taxon>
        <taxon>Entomobryoidea</taxon>
        <taxon>Orchesellidae</taxon>
        <taxon>Orchesellinae</taxon>
        <taxon>Orchesella</taxon>
    </lineage>
</organism>
<comment type="caution">
    <text evidence="7">The sequence shown here is derived from an EMBL/GenBank/DDBJ whole genome shotgun (WGS) entry which is preliminary data.</text>
</comment>
<gene>
    <name evidence="7" type="ORF">ODALV1_LOCUS3547</name>
</gene>
<protein>
    <submittedName>
        <fullName evidence="7">Uncharacterized protein</fullName>
    </submittedName>
</protein>
<keyword evidence="4 6" id="KW-0472">Membrane</keyword>
<sequence length="408" mass="45749">MDRTLIEDANPRWYVLNVVHVRKLTILIGVLYAIWYVSATFYQASSEFSYEADSVELEEDDTTSPNANLHTDEMQDGSLSEDADTKKLTPTQKIVWFSANAGASIQLIESARYRKLTCVIPFLVFRVVNICILCSLTAGHMSRYLDPIDAIGRIEGMPFRDDLMKLSPLYIYSLYMLILIVALGIISMNVFVIRVVWNYYRYKCQVDRRCVEEGPHGPQENFLGDLPDYETAISDPRFGNKPPENYEDLAFRANNEDSNVMMTEAPPPSYSAAIAMASFPQNVVASLPSGLDVLNETSPQDIISVRNFPEHSVVEDQEGDVASASDNGNFTPPCTSELIERSGNQHSSTSRGSDLYAPQFLIPSPSAEFPSLPSPSLSSHSSQTENFNIAKYVDQRQQNDKFKDYYTS</sequence>
<feature type="compositionally biased region" description="Polar residues" evidence="5">
    <location>
        <begin position="324"/>
        <end position="334"/>
    </location>
</feature>
<evidence type="ECO:0000256" key="5">
    <source>
        <dbReference type="SAM" id="MobiDB-lite"/>
    </source>
</evidence>
<evidence type="ECO:0000313" key="7">
    <source>
        <dbReference type="EMBL" id="CAL8076660.1"/>
    </source>
</evidence>
<accession>A0ABP1PWR4</accession>
<keyword evidence="3 6" id="KW-1133">Transmembrane helix</keyword>
<dbReference type="InterPro" id="IPR051115">
    <property type="entry name" value="LAPTM_transporter"/>
</dbReference>
<feature type="transmembrane region" description="Helical" evidence="6">
    <location>
        <begin position="169"/>
        <end position="193"/>
    </location>
</feature>